<keyword evidence="1" id="KW-0175">Coiled coil</keyword>
<feature type="coiled-coil region" evidence="1">
    <location>
        <begin position="32"/>
        <end position="66"/>
    </location>
</feature>
<dbReference type="AlphaFoldDB" id="A0A4P9UP58"/>
<protein>
    <submittedName>
        <fullName evidence="3">Porin family protein</fullName>
    </submittedName>
</protein>
<keyword evidence="2" id="KW-0732">Signal</keyword>
<dbReference type="Gene3D" id="2.40.160.20">
    <property type="match status" value="1"/>
</dbReference>
<feature type="chain" id="PRO_5020917259" evidence="2">
    <location>
        <begin position="29"/>
        <end position="292"/>
    </location>
</feature>
<evidence type="ECO:0000313" key="4">
    <source>
        <dbReference type="Proteomes" id="UP000305881"/>
    </source>
</evidence>
<dbReference type="RefSeq" id="WP_017840936.1">
    <property type="nucleotide sequence ID" value="NZ_CP035467.1"/>
</dbReference>
<reference evidence="4" key="1">
    <citation type="journal article" date="2019" name="J. Bacteriol.">
        <title>A Mutagenic Screen Identifies a TonB-Dependent Receptor Required for the Lanthanide Metal Switch in the Type I Methanotroph 'Methylotuvimicrobium buryatense' 5GB1C.</title>
        <authorList>
            <person name="Groom J.D."/>
            <person name="Ford S.M."/>
            <person name="Pesesky M.W."/>
            <person name="Lidstrom M.E."/>
        </authorList>
    </citation>
    <scope>NUCLEOTIDE SEQUENCE [LARGE SCALE GENOMIC DNA]</scope>
    <source>
        <strain evidence="4">5GB1C</strain>
    </source>
</reference>
<organism evidence="3 4">
    <name type="scientific">Methylotuvimicrobium buryatense</name>
    <name type="common">Methylomicrobium buryatense</name>
    <dbReference type="NCBI Taxonomy" id="95641"/>
    <lineage>
        <taxon>Bacteria</taxon>
        <taxon>Pseudomonadati</taxon>
        <taxon>Pseudomonadota</taxon>
        <taxon>Gammaproteobacteria</taxon>
        <taxon>Methylococcales</taxon>
        <taxon>Methylococcaceae</taxon>
        <taxon>Methylotuvimicrobium</taxon>
    </lineage>
</organism>
<feature type="signal peptide" evidence="2">
    <location>
        <begin position="1"/>
        <end position="28"/>
    </location>
</feature>
<sequence length="292" mass="30750">MKLNKTQTALGVAAVLAAGALVAPTASADARVEALEAQVNQMSQMLQEMQGELNRVRDSASRAASENTAKVMELDEWAASVKSAPAEAKSKDHMVLLRGGWARNNGSRGGFDLDGNPSALGLALGVNGPNGDPLASGLVGPNEGSRNAWYFAGGFDFSTSDDLFGLWDGAEVLAELMVEYKEFDDATFSALTGQNVTINQVNLSASPKIKFMKGSDFRPWLIPIGFDINIISPPSGAVTVFSPGAVFGAGADYRIYENIYVGADVRYHWAADSLDGVDTNTVTAGGYIGLGF</sequence>
<keyword evidence="4" id="KW-1185">Reference proteome</keyword>
<name>A0A4P9UP58_METBY</name>
<dbReference type="OrthoDB" id="5760633at2"/>
<accession>A0A4P9UP58</accession>
<dbReference type="InterPro" id="IPR011250">
    <property type="entry name" value="OMP/PagP_B-barrel"/>
</dbReference>
<dbReference type="SUPFAM" id="SSF56925">
    <property type="entry name" value="OMPA-like"/>
    <property type="match status" value="1"/>
</dbReference>
<dbReference type="EMBL" id="CP035467">
    <property type="protein sequence ID" value="QCW81316.1"/>
    <property type="molecule type" value="Genomic_DNA"/>
</dbReference>
<dbReference type="STRING" id="675511.GCA_000341735_02422"/>
<evidence type="ECO:0000256" key="2">
    <source>
        <dbReference type="SAM" id="SignalP"/>
    </source>
</evidence>
<proteinExistence type="predicted"/>
<dbReference type="KEGG" id="mbur:EQU24_02920"/>
<evidence type="ECO:0000256" key="1">
    <source>
        <dbReference type="SAM" id="Coils"/>
    </source>
</evidence>
<dbReference type="Proteomes" id="UP000305881">
    <property type="component" value="Chromosome"/>
</dbReference>
<gene>
    <name evidence="3" type="ORF">EQU24_02920</name>
</gene>
<evidence type="ECO:0000313" key="3">
    <source>
        <dbReference type="EMBL" id="QCW81316.1"/>
    </source>
</evidence>